<proteinExistence type="predicted"/>
<dbReference type="AlphaFoldDB" id="A0A1N7NBI0"/>
<evidence type="ECO:0000313" key="2">
    <source>
        <dbReference type="Proteomes" id="UP000186917"/>
    </source>
</evidence>
<reference evidence="2" key="1">
    <citation type="submission" date="2017-01" db="EMBL/GenBank/DDBJ databases">
        <authorList>
            <person name="Varghese N."/>
            <person name="Submissions S."/>
        </authorList>
    </citation>
    <scope>NUCLEOTIDE SEQUENCE [LARGE SCALE GENOMIC DNA]</scope>
    <source>
        <strain evidence="2">DSM 21054</strain>
    </source>
</reference>
<gene>
    <name evidence="1" type="ORF">SAMN05421788_102316</name>
</gene>
<dbReference type="EMBL" id="FTOR01000002">
    <property type="protein sequence ID" value="SIS95650.1"/>
    <property type="molecule type" value="Genomic_DNA"/>
</dbReference>
<keyword evidence="2" id="KW-1185">Reference proteome</keyword>
<name>A0A1N7NBI0_9BACT</name>
<accession>A0A1N7NBI0</accession>
<organism evidence="1 2">
    <name type="scientific">Filimonas lacunae</name>
    <dbReference type="NCBI Taxonomy" id="477680"/>
    <lineage>
        <taxon>Bacteria</taxon>
        <taxon>Pseudomonadati</taxon>
        <taxon>Bacteroidota</taxon>
        <taxon>Chitinophagia</taxon>
        <taxon>Chitinophagales</taxon>
        <taxon>Chitinophagaceae</taxon>
        <taxon>Filimonas</taxon>
    </lineage>
</organism>
<dbReference type="Proteomes" id="UP000186917">
    <property type="component" value="Unassembled WGS sequence"/>
</dbReference>
<dbReference type="STRING" id="477680.SAMN05421788_102316"/>
<evidence type="ECO:0000313" key="1">
    <source>
        <dbReference type="EMBL" id="SIS95650.1"/>
    </source>
</evidence>
<sequence>MELSISDTFSPIEVDSQQWNNIKLARIEFTRLKPAFAVVSHS</sequence>
<protein>
    <submittedName>
        <fullName evidence="1">Uncharacterized protein</fullName>
    </submittedName>
</protein>